<protein>
    <submittedName>
        <fullName evidence="3">Uncharacterized protein</fullName>
    </submittedName>
</protein>
<gene>
    <name evidence="3" type="ORF">LOC62_05G007701</name>
</gene>
<keyword evidence="4" id="KW-1185">Reference proteome</keyword>
<keyword evidence="1" id="KW-0175">Coiled coil</keyword>
<dbReference type="GeneID" id="87810873"/>
<evidence type="ECO:0000313" key="3">
    <source>
        <dbReference type="EMBL" id="WOO84180.1"/>
    </source>
</evidence>
<feature type="compositionally biased region" description="Polar residues" evidence="2">
    <location>
        <begin position="58"/>
        <end position="68"/>
    </location>
</feature>
<dbReference type="EMBL" id="CP086718">
    <property type="protein sequence ID" value="WOO84180.1"/>
    <property type="molecule type" value="Genomic_DNA"/>
</dbReference>
<evidence type="ECO:0000256" key="2">
    <source>
        <dbReference type="SAM" id="MobiDB-lite"/>
    </source>
</evidence>
<proteinExistence type="predicted"/>
<feature type="coiled-coil region" evidence="1">
    <location>
        <begin position="94"/>
        <end position="135"/>
    </location>
</feature>
<evidence type="ECO:0000313" key="4">
    <source>
        <dbReference type="Proteomes" id="UP000827549"/>
    </source>
</evidence>
<reference evidence="3" key="1">
    <citation type="submission" date="2023-10" db="EMBL/GenBank/DDBJ databases">
        <authorList>
            <person name="Noh H."/>
        </authorList>
    </citation>
    <scope>NUCLEOTIDE SEQUENCE</scope>
    <source>
        <strain evidence="3">DUCC4014</strain>
    </source>
</reference>
<name>A0AAF1BN96_9TREE</name>
<organism evidence="3 4">
    <name type="scientific">Vanrija pseudolonga</name>
    <dbReference type="NCBI Taxonomy" id="143232"/>
    <lineage>
        <taxon>Eukaryota</taxon>
        <taxon>Fungi</taxon>
        <taxon>Dikarya</taxon>
        <taxon>Basidiomycota</taxon>
        <taxon>Agaricomycotina</taxon>
        <taxon>Tremellomycetes</taxon>
        <taxon>Trichosporonales</taxon>
        <taxon>Trichosporonaceae</taxon>
        <taxon>Vanrija</taxon>
    </lineage>
</organism>
<dbReference type="Proteomes" id="UP000827549">
    <property type="component" value="Chromosome 5"/>
</dbReference>
<accession>A0AAF1BN96</accession>
<dbReference type="AlphaFoldDB" id="A0AAF1BN96"/>
<feature type="region of interest" description="Disordered" evidence="2">
    <location>
        <begin position="1"/>
        <end position="78"/>
    </location>
</feature>
<sequence length="166" mass="18640">MTETEPRSASHNGDLVAERNVTKYNLAETPRPDTRSAETPGHGIATLQQAERTVIPATPTQVQPTTDNIPPPYSEDRHSVAAPNITEEAFIQRIADLQADAVRANRAVEEAREAAEMAQIAAAEAVTRLAALERREEARLALAVFERREELRSHRKSRWQFWRGRH</sequence>
<dbReference type="RefSeq" id="XP_062630206.1">
    <property type="nucleotide sequence ID" value="XM_062774222.1"/>
</dbReference>
<evidence type="ECO:0000256" key="1">
    <source>
        <dbReference type="SAM" id="Coils"/>
    </source>
</evidence>